<evidence type="ECO:0000256" key="1">
    <source>
        <dbReference type="SAM" id="MobiDB-lite"/>
    </source>
</evidence>
<keyword evidence="3" id="KW-1185">Reference proteome</keyword>
<comment type="caution">
    <text evidence="2">The sequence shown here is derived from an EMBL/GenBank/DDBJ whole genome shotgun (WGS) entry which is preliminary data.</text>
</comment>
<name>A0ABP9W6T1_9DEIO</name>
<proteinExistence type="predicted"/>
<protein>
    <recommendedName>
        <fullName evidence="4">Nudix hydrolase domain-containing protein</fullName>
    </recommendedName>
</protein>
<gene>
    <name evidence="2" type="ORF">Dcar01_01801</name>
</gene>
<reference evidence="2 3" key="1">
    <citation type="submission" date="2024-02" db="EMBL/GenBank/DDBJ databases">
        <title>Deinococcus carri NBRC 110142.</title>
        <authorList>
            <person name="Ichikawa N."/>
            <person name="Katano-Makiyama Y."/>
            <person name="Hidaka K."/>
        </authorList>
    </citation>
    <scope>NUCLEOTIDE SEQUENCE [LARGE SCALE GENOMIC DNA]</scope>
    <source>
        <strain evidence="2 3">NBRC 110142</strain>
    </source>
</reference>
<organism evidence="2 3">
    <name type="scientific">Deinococcus carri</name>
    <dbReference type="NCBI Taxonomy" id="1211323"/>
    <lineage>
        <taxon>Bacteria</taxon>
        <taxon>Thermotogati</taxon>
        <taxon>Deinococcota</taxon>
        <taxon>Deinococci</taxon>
        <taxon>Deinococcales</taxon>
        <taxon>Deinococcaceae</taxon>
        <taxon>Deinococcus</taxon>
    </lineage>
</organism>
<evidence type="ECO:0008006" key="4">
    <source>
        <dbReference type="Google" id="ProtNLM"/>
    </source>
</evidence>
<dbReference type="Proteomes" id="UP001401887">
    <property type="component" value="Unassembled WGS sequence"/>
</dbReference>
<dbReference type="RefSeq" id="WP_345464111.1">
    <property type="nucleotide sequence ID" value="NZ_BAABRP010000005.1"/>
</dbReference>
<evidence type="ECO:0000313" key="2">
    <source>
        <dbReference type="EMBL" id="GAA5513075.1"/>
    </source>
</evidence>
<evidence type="ECO:0000313" key="3">
    <source>
        <dbReference type="Proteomes" id="UP001401887"/>
    </source>
</evidence>
<sequence length="296" mass="32646">MTAVPFALDATANVVTALTAPRGARYTCLECSAPLGVRRGEERRWHFFHLPGFERDCGGESVTHRAAKQLLAQALRRELEETGHVTWQQRCAGVKGRCRDSALLPRSFRPVGWTAVVEEATHGDFRFDVAVVAGKRVLFGLEVFFRHAVPEAKAAALDVPWLELLAEDLLAHRPRVPVRGDDGAAQCPACQERARLLEQRAEDDAVRGAVTGAFEDEAQRVADTWAAVLREARAKAEVAAKRTRTASAPAAPQETREGQAPASKQRPLVVEDETARARREQWATMQAWVNERKNSG</sequence>
<accession>A0ABP9W6T1</accession>
<feature type="region of interest" description="Disordered" evidence="1">
    <location>
        <begin position="238"/>
        <end position="277"/>
    </location>
</feature>
<dbReference type="EMBL" id="BAABRP010000005">
    <property type="protein sequence ID" value="GAA5513075.1"/>
    <property type="molecule type" value="Genomic_DNA"/>
</dbReference>